<evidence type="ECO:0000313" key="2">
    <source>
        <dbReference type="Proteomes" id="UP000652761"/>
    </source>
</evidence>
<comment type="caution">
    <text evidence="1">The sequence shown here is derived from an EMBL/GenBank/DDBJ whole genome shotgun (WGS) entry which is preliminary data.</text>
</comment>
<evidence type="ECO:0000313" key="1">
    <source>
        <dbReference type="EMBL" id="MQM17731.1"/>
    </source>
</evidence>
<proteinExistence type="predicted"/>
<reference evidence="1" key="1">
    <citation type="submission" date="2017-07" db="EMBL/GenBank/DDBJ databases">
        <title>Taro Niue Genome Assembly and Annotation.</title>
        <authorList>
            <person name="Atibalentja N."/>
            <person name="Keating K."/>
            <person name="Fields C.J."/>
        </authorList>
    </citation>
    <scope>NUCLEOTIDE SEQUENCE</scope>
    <source>
        <strain evidence="1">Niue_2</strain>
        <tissue evidence="1">Leaf</tissue>
    </source>
</reference>
<dbReference type="AlphaFoldDB" id="A0A843XER2"/>
<dbReference type="Proteomes" id="UP000652761">
    <property type="component" value="Unassembled WGS sequence"/>
</dbReference>
<accession>A0A843XER2</accession>
<sequence>MSNPIRRSKLDSVIFHTSL</sequence>
<name>A0A843XER2_COLES</name>
<gene>
    <name evidence="1" type="ORF">Taro_050705</name>
</gene>
<organism evidence="1 2">
    <name type="scientific">Colocasia esculenta</name>
    <name type="common">Wild taro</name>
    <name type="synonym">Arum esculentum</name>
    <dbReference type="NCBI Taxonomy" id="4460"/>
    <lineage>
        <taxon>Eukaryota</taxon>
        <taxon>Viridiplantae</taxon>
        <taxon>Streptophyta</taxon>
        <taxon>Embryophyta</taxon>
        <taxon>Tracheophyta</taxon>
        <taxon>Spermatophyta</taxon>
        <taxon>Magnoliopsida</taxon>
        <taxon>Liliopsida</taxon>
        <taxon>Araceae</taxon>
        <taxon>Aroideae</taxon>
        <taxon>Colocasieae</taxon>
        <taxon>Colocasia</taxon>
    </lineage>
</organism>
<keyword evidence="2" id="KW-1185">Reference proteome</keyword>
<dbReference type="EMBL" id="NMUH01007732">
    <property type="protein sequence ID" value="MQM17731.1"/>
    <property type="molecule type" value="Genomic_DNA"/>
</dbReference>
<protein>
    <submittedName>
        <fullName evidence="1">Uncharacterized protein</fullName>
    </submittedName>
</protein>